<dbReference type="Pfam" id="PF03358">
    <property type="entry name" value="FMN_red"/>
    <property type="match status" value="1"/>
</dbReference>
<evidence type="ECO:0000256" key="2">
    <source>
        <dbReference type="ARBA" id="ARBA00022643"/>
    </source>
</evidence>
<accession>A0ABW4VWJ2</accession>
<proteinExistence type="predicted"/>
<name>A0ABW4VWJ2_9BACI</name>
<evidence type="ECO:0000313" key="4">
    <source>
        <dbReference type="EMBL" id="MFD2043111.1"/>
    </source>
</evidence>
<keyword evidence="5" id="KW-1185">Reference proteome</keyword>
<gene>
    <name evidence="4" type="ORF">ACFSJF_02150</name>
</gene>
<keyword evidence="2" id="KW-0288">FMN</keyword>
<sequence>MTIGVIYGGSRENGNTEVLTEQIIHDIPVERIYLSEFEIKPIEDQRHVVGGFQNVNDDYNSIIDRIITHDILIFSTPIYWYSMSGTMKLFIDRWSQTLKDKRYANFKDVMSSKIAYVIAVGGDEPFLKGIPLIQQFQYIFEFIGITFGGYILGSGNKPNDVLRDEQALAIACQLRKTLKLLPTDNI</sequence>
<dbReference type="PANTHER" id="PTHR43278">
    <property type="entry name" value="NAD(P)H-DEPENDENT FMN-CONTAINING OXIDOREDUCTASE YWQN-RELATED"/>
    <property type="match status" value="1"/>
</dbReference>
<dbReference type="InterPro" id="IPR005025">
    <property type="entry name" value="FMN_Rdtase-like_dom"/>
</dbReference>
<dbReference type="SUPFAM" id="SSF52218">
    <property type="entry name" value="Flavoproteins"/>
    <property type="match status" value="1"/>
</dbReference>
<reference evidence="5" key="1">
    <citation type="journal article" date="2019" name="Int. J. Syst. Evol. Microbiol.">
        <title>The Global Catalogue of Microorganisms (GCM) 10K type strain sequencing project: providing services to taxonomists for standard genome sequencing and annotation.</title>
        <authorList>
            <consortium name="The Broad Institute Genomics Platform"/>
            <consortium name="The Broad Institute Genome Sequencing Center for Infectious Disease"/>
            <person name="Wu L."/>
            <person name="Ma J."/>
        </authorList>
    </citation>
    <scope>NUCLEOTIDE SEQUENCE [LARGE SCALE GENOMIC DNA]</scope>
    <source>
        <strain evidence="5">R28</strain>
    </source>
</reference>
<evidence type="ECO:0000313" key="5">
    <source>
        <dbReference type="Proteomes" id="UP001597383"/>
    </source>
</evidence>
<comment type="caution">
    <text evidence="4">The sequence shown here is derived from an EMBL/GenBank/DDBJ whole genome shotgun (WGS) entry which is preliminary data.</text>
</comment>
<evidence type="ECO:0000259" key="3">
    <source>
        <dbReference type="Pfam" id="PF03358"/>
    </source>
</evidence>
<dbReference type="Gene3D" id="3.40.50.360">
    <property type="match status" value="1"/>
</dbReference>
<feature type="domain" description="NADPH-dependent FMN reductase-like" evidence="3">
    <location>
        <begin position="1"/>
        <end position="123"/>
    </location>
</feature>
<organism evidence="4 5">
    <name type="scientific">Ornithinibacillus salinisoli</name>
    <dbReference type="NCBI Taxonomy" id="1848459"/>
    <lineage>
        <taxon>Bacteria</taxon>
        <taxon>Bacillati</taxon>
        <taxon>Bacillota</taxon>
        <taxon>Bacilli</taxon>
        <taxon>Bacillales</taxon>
        <taxon>Bacillaceae</taxon>
        <taxon>Ornithinibacillus</taxon>
    </lineage>
</organism>
<dbReference type="PANTHER" id="PTHR43278:SF4">
    <property type="entry name" value="NAD(P)H-DEPENDENT FMN-CONTAINING OXIDOREDUCTASE YWQN-RELATED"/>
    <property type="match status" value="1"/>
</dbReference>
<protein>
    <submittedName>
        <fullName evidence="4">Flavodoxin family protein</fullName>
    </submittedName>
</protein>
<dbReference type="InterPro" id="IPR051796">
    <property type="entry name" value="ISF_SsuE-like"/>
</dbReference>
<keyword evidence="1" id="KW-0285">Flavoprotein</keyword>
<dbReference type="RefSeq" id="WP_377554922.1">
    <property type="nucleotide sequence ID" value="NZ_JBHUHQ010000002.1"/>
</dbReference>
<dbReference type="Proteomes" id="UP001597383">
    <property type="component" value="Unassembled WGS sequence"/>
</dbReference>
<evidence type="ECO:0000256" key="1">
    <source>
        <dbReference type="ARBA" id="ARBA00022630"/>
    </source>
</evidence>
<dbReference type="InterPro" id="IPR029039">
    <property type="entry name" value="Flavoprotein-like_sf"/>
</dbReference>
<dbReference type="EMBL" id="JBHUHQ010000002">
    <property type="protein sequence ID" value="MFD2043111.1"/>
    <property type="molecule type" value="Genomic_DNA"/>
</dbReference>